<protein>
    <submittedName>
        <fullName evidence="1">Uncharacterized protein</fullName>
    </submittedName>
</protein>
<dbReference type="EMBL" id="BMHA01000014">
    <property type="protein sequence ID" value="GGI09034.1"/>
    <property type="molecule type" value="Genomic_DNA"/>
</dbReference>
<evidence type="ECO:0000313" key="1">
    <source>
        <dbReference type="EMBL" id="GGI09034.1"/>
    </source>
</evidence>
<gene>
    <name evidence="1" type="ORF">GCM10011354_32060</name>
</gene>
<organism evidence="1 2">
    <name type="scientific">Egicoccus halophilus</name>
    <dbReference type="NCBI Taxonomy" id="1670830"/>
    <lineage>
        <taxon>Bacteria</taxon>
        <taxon>Bacillati</taxon>
        <taxon>Actinomycetota</taxon>
        <taxon>Nitriliruptoria</taxon>
        <taxon>Egicoccales</taxon>
        <taxon>Egicoccaceae</taxon>
        <taxon>Egicoccus</taxon>
    </lineage>
</organism>
<sequence length="56" mass="6377">MGPRAILTSELRVQVRPSLRERLETVAQQRDTTLSALVRTLIERGLNSEENDGRED</sequence>
<dbReference type="InterPro" id="IPR010985">
    <property type="entry name" value="Ribbon_hlx_hlx"/>
</dbReference>
<proteinExistence type="predicted"/>
<dbReference type="GO" id="GO:0006355">
    <property type="term" value="P:regulation of DNA-templated transcription"/>
    <property type="evidence" value="ECO:0007669"/>
    <property type="project" value="InterPro"/>
</dbReference>
<keyword evidence="2" id="KW-1185">Reference proteome</keyword>
<dbReference type="SUPFAM" id="SSF47598">
    <property type="entry name" value="Ribbon-helix-helix"/>
    <property type="match status" value="1"/>
</dbReference>
<reference evidence="1" key="1">
    <citation type="journal article" date="2014" name="Int. J. Syst. Evol. Microbiol.">
        <title>Complete genome sequence of Corynebacterium casei LMG S-19264T (=DSM 44701T), isolated from a smear-ripened cheese.</title>
        <authorList>
            <consortium name="US DOE Joint Genome Institute (JGI-PGF)"/>
            <person name="Walter F."/>
            <person name="Albersmeier A."/>
            <person name="Kalinowski J."/>
            <person name="Ruckert C."/>
        </authorList>
    </citation>
    <scope>NUCLEOTIDE SEQUENCE</scope>
    <source>
        <strain evidence="1">CGMCC 1.14988</strain>
    </source>
</reference>
<dbReference type="Proteomes" id="UP000650511">
    <property type="component" value="Unassembled WGS sequence"/>
</dbReference>
<reference evidence="1" key="2">
    <citation type="submission" date="2020-09" db="EMBL/GenBank/DDBJ databases">
        <authorList>
            <person name="Sun Q."/>
            <person name="Zhou Y."/>
        </authorList>
    </citation>
    <scope>NUCLEOTIDE SEQUENCE</scope>
    <source>
        <strain evidence="1">CGMCC 1.14988</strain>
    </source>
</reference>
<dbReference type="AlphaFoldDB" id="A0A8J3AD26"/>
<evidence type="ECO:0000313" key="2">
    <source>
        <dbReference type="Proteomes" id="UP000650511"/>
    </source>
</evidence>
<name>A0A8J3AD26_9ACTN</name>
<comment type="caution">
    <text evidence="1">The sequence shown here is derived from an EMBL/GenBank/DDBJ whole genome shotgun (WGS) entry which is preliminary data.</text>
</comment>
<accession>A0A8J3AD26</accession>